<dbReference type="GeneID" id="81360523"/>
<evidence type="ECO:0000313" key="2">
    <source>
        <dbReference type="Proteomes" id="UP001149074"/>
    </source>
</evidence>
<comment type="caution">
    <text evidence="1">The sequence shown here is derived from an EMBL/GenBank/DDBJ whole genome shotgun (WGS) entry which is preliminary data.</text>
</comment>
<protein>
    <submittedName>
        <fullName evidence="1">Uncharacterized protein</fullName>
    </submittedName>
</protein>
<dbReference type="Proteomes" id="UP001149074">
    <property type="component" value="Unassembled WGS sequence"/>
</dbReference>
<sequence>MPLPSTEHLPLPESCKYICHNSDGTSHSLSIARNILLILNAKGYGPINMRPPIWLSFSSWVPYIKPIHYFLKSSWAPIEESGFRL</sequence>
<reference evidence="1" key="2">
    <citation type="journal article" date="2023" name="IMA Fungus">
        <title>Comparative genomic study of the Penicillium genus elucidates a diverse pangenome and 15 lateral gene transfer events.</title>
        <authorList>
            <person name="Petersen C."/>
            <person name="Sorensen T."/>
            <person name="Nielsen M.R."/>
            <person name="Sondergaard T.E."/>
            <person name="Sorensen J.L."/>
            <person name="Fitzpatrick D.A."/>
            <person name="Frisvad J.C."/>
            <person name="Nielsen K.L."/>
        </authorList>
    </citation>
    <scope>NUCLEOTIDE SEQUENCE</scope>
    <source>
        <strain evidence="1">IBT 30761</strain>
    </source>
</reference>
<accession>A0A9W9EYQ3</accession>
<dbReference type="RefSeq" id="XP_056472350.1">
    <property type="nucleotide sequence ID" value="XM_056621544.1"/>
</dbReference>
<dbReference type="EMBL" id="JAPQKI010000009">
    <property type="protein sequence ID" value="KAJ5090369.1"/>
    <property type="molecule type" value="Genomic_DNA"/>
</dbReference>
<reference evidence="1" key="1">
    <citation type="submission" date="2022-11" db="EMBL/GenBank/DDBJ databases">
        <authorList>
            <person name="Petersen C."/>
        </authorList>
    </citation>
    <scope>NUCLEOTIDE SEQUENCE</scope>
    <source>
        <strain evidence="1">IBT 30761</strain>
    </source>
</reference>
<evidence type="ECO:0000313" key="1">
    <source>
        <dbReference type="EMBL" id="KAJ5090369.1"/>
    </source>
</evidence>
<organism evidence="1 2">
    <name type="scientific">Penicillium argentinense</name>
    <dbReference type="NCBI Taxonomy" id="1131581"/>
    <lineage>
        <taxon>Eukaryota</taxon>
        <taxon>Fungi</taxon>
        <taxon>Dikarya</taxon>
        <taxon>Ascomycota</taxon>
        <taxon>Pezizomycotina</taxon>
        <taxon>Eurotiomycetes</taxon>
        <taxon>Eurotiomycetidae</taxon>
        <taxon>Eurotiales</taxon>
        <taxon>Aspergillaceae</taxon>
        <taxon>Penicillium</taxon>
    </lineage>
</organism>
<name>A0A9W9EYQ3_9EURO</name>
<proteinExistence type="predicted"/>
<keyword evidence="2" id="KW-1185">Reference proteome</keyword>
<gene>
    <name evidence="1" type="ORF">N7532_009053</name>
</gene>
<dbReference type="AlphaFoldDB" id="A0A9W9EYQ3"/>